<dbReference type="HOGENOM" id="CLU_2878463_0_0_9"/>
<dbReference type="Proteomes" id="UP000002892">
    <property type="component" value="Chromosome"/>
</dbReference>
<evidence type="ECO:0000313" key="1">
    <source>
        <dbReference type="EMBL" id="AFM40557.1"/>
    </source>
</evidence>
<sequence length="63" mass="7183">MSCQCPKCKGQDCLCKLCLEKRKCGYARVDDCRWESTKRNKGQPVFLKKSNKITLSPSNGRLT</sequence>
<dbReference type="KEGG" id="dai:Desaci_1553"/>
<organism evidence="1 2">
    <name type="scientific">Desulfosporosinus acidiphilus (strain DSM 22704 / JCM 16185 / SJ4)</name>
    <dbReference type="NCBI Taxonomy" id="646529"/>
    <lineage>
        <taxon>Bacteria</taxon>
        <taxon>Bacillati</taxon>
        <taxon>Bacillota</taxon>
        <taxon>Clostridia</taxon>
        <taxon>Eubacteriales</taxon>
        <taxon>Desulfitobacteriaceae</taxon>
        <taxon>Desulfosporosinus</taxon>
    </lineage>
</organism>
<reference evidence="1 2" key="1">
    <citation type="journal article" date="2012" name="J. Bacteriol.">
        <title>Complete genome sequences of Desulfosporosinus orientis DSM765T, Desulfosporosinus youngiae DSM17734T, Desulfosporosinus meridiei DSM13257T, and Desulfosporosinus acidiphilus DSM22704T.</title>
        <authorList>
            <person name="Pester M."/>
            <person name="Brambilla E."/>
            <person name="Alazard D."/>
            <person name="Rattei T."/>
            <person name="Weinmaier T."/>
            <person name="Han J."/>
            <person name="Lucas S."/>
            <person name="Lapidus A."/>
            <person name="Cheng J.F."/>
            <person name="Goodwin L."/>
            <person name="Pitluck S."/>
            <person name="Peters L."/>
            <person name="Ovchinnikova G."/>
            <person name="Teshima H."/>
            <person name="Detter J.C."/>
            <person name="Han C.S."/>
            <person name="Tapia R."/>
            <person name="Land M.L."/>
            <person name="Hauser L."/>
            <person name="Kyrpides N.C."/>
            <person name="Ivanova N.N."/>
            <person name="Pagani I."/>
            <person name="Huntmann M."/>
            <person name="Wei C.L."/>
            <person name="Davenport K.W."/>
            <person name="Daligault H."/>
            <person name="Chain P.S."/>
            <person name="Chen A."/>
            <person name="Mavromatis K."/>
            <person name="Markowitz V."/>
            <person name="Szeto E."/>
            <person name="Mikhailova N."/>
            <person name="Pati A."/>
            <person name="Wagner M."/>
            <person name="Woyke T."/>
            <person name="Ollivier B."/>
            <person name="Klenk H.P."/>
            <person name="Spring S."/>
            <person name="Loy A."/>
        </authorList>
    </citation>
    <scope>NUCLEOTIDE SEQUENCE [LARGE SCALE GENOMIC DNA]</scope>
    <source>
        <strain evidence="2">DSM 22704 / JCM 16185 / SJ4</strain>
    </source>
</reference>
<keyword evidence="2" id="KW-1185">Reference proteome</keyword>
<proteinExistence type="predicted"/>
<protein>
    <submittedName>
        <fullName evidence="1">Uncharacterized protein</fullName>
    </submittedName>
</protein>
<evidence type="ECO:0000313" key="2">
    <source>
        <dbReference type="Proteomes" id="UP000002892"/>
    </source>
</evidence>
<name>I4D433_DESAJ</name>
<dbReference type="EMBL" id="CP003639">
    <property type="protein sequence ID" value="AFM40557.1"/>
    <property type="molecule type" value="Genomic_DNA"/>
</dbReference>
<gene>
    <name evidence="1" type="ordered locus">Desaci_1553</name>
</gene>
<dbReference type="AlphaFoldDB" id="I4D433"/>
<accession>I4D433</accession>